<dbReference type="SUPFAM" id="SSF52799">
    <property type="entry name" value="(Phosphotyrosine protein) phosphatases II"/>
    <property type="match status" value="1"/>
</dbReference>
<keyword evidence="5" id="KW-1185">Reference proteome</keyword>
<dbReference type="AlphaFoldDB" id="A0AA36CA90"/>
<dbReference type="InterPro" id="IPR000387">
    <property type="entry name" value="Tyr_Pase_dom"/>
</dbReference>
<evidence type="ECO:0000313" key="4">
    <source>
        <dbReference type="EMBL" id="CAJ0564674.1"/>
    </source>
</evidence>
<feature type="domain" description="Tyrosine-protein phosphatase" evidence="2">
    <location>
        <begin position="104"/>
        <end position="308"/>
    </location>
</feature>
<dbReference type="PANTHER" id="PTHR46163">
    <property type="entry name" value="TYROSINE-PROTEIN PHOSPHATASE-RELATED"/>
    <property type="match status" value="1"/>
</dbReference>
<dbReference type="Proteomes" id="UP001177023">
    <property type="component" value="Unassembled WGS sequence"/>
</dbReference>
<dbReference type="InterPro" id="IPR052782">
    <property type="entry name" value="Oocyte-zygote_transition_reg"/>
</dbReference>
<feature type="compositionally biased region" description="Basic residues" evidence="1">
    <location>
        <begin position="1"/>
        <end position="10"/>
    </location>
</feature>
<dbReference type="PROSITE" id="PS00383">
    <property type="entry name" value="TYR_PHOSPHATASE_1"/>
    <property type="match status" value="1"/>
</dbReference>
<dbReference type="EMBL" id="CATQJA010000901">
    <property type="protein sequence ID" value="CAJ0564674.1"/>
    <property type="molecule type" value="Genomic_DNA"/>
</dbReference>
<evidence type="ECO:0000259" key="2">
    <source>
        <dbReference type="PROSITE" id="PS50055"/>
    </source>
</evidence>
<sequence length="338" mass="37112">MPPKKAKTSRAKASQDAPTREEDPDEQGPATPGKKGETKRAAKRKGKNPSHGAPQLLSKESESPGDAATKGPIVIVPPPTTSDPILAGVDAWVQATLTLGVGGLKKQFLEVKGYQSPNQAATAFAANPTKNRYPELTCLDETRVKLTPEVPGEGDYIHANWCRLENHPTVYIATQSPVEASIVDFWRMVWEYEIVTVCQLSANMEDGKVKEQKKEAPLVPLKTTRVLRLIRLLDRGDKLNKGNTLMHCSSGVGRTGTFILVEWLLAQLYSGRKPADLPELYKKLRGQRAHAVQTEFQYVFITAAVLDYCQAKHPGRYTEAAVNAFIAEAKELGKTAEK</sequence>
<gene>
    <name evidence="4" type="ORF">MSPICULIGERA_LOCUS3347</name>
</gene>
<dbReference type="Pfam" id="PF00102">
    <property type="entry name" value="Y_phosphatase"/>
    <property type="match status" value="2"/>
</dbReference>
<dbReference type="InterPro" id="IPR003595">
    <property type="entry name" value="Tyr_Pase_cat"/>
</dbReference>
<reference evidence="4" key="1">
    <citation type="submission" date="2023-06" db="EMBL/GenBank/DDBJ databases">
        <authorList>
            <person name="Delattre M."/>
        </authorList>
    </citation>
    <scope>NUCLEOTIDE SEQUENCE</scope>
    <source>
        <strain evidence="4">AF72</strain>
    </source>
</reference>
<dbReference type="InterPro" id="IPR016130">
    <property type="entry name" value="Tyr_Pase_AS"/>
</dbReference>
<dbReference type="PROSITE" id="PS50056">
    <property type="entry name" value="TYR_PHOSPHATASE_2"/>
    <property type="match status" value="1"/>
</dbReference>
<dbReference type="Gene3D" id="3.90.190.10">
    <property type="entry name" value="Protein tyrosine phosphatase superfamily"/>
    <property type="match status" value="2"/>
</dbReference>
<evidence type="ECO:0000256" key="1">
    <source>
        <dbReference type="SAM" id="MobiDB-lite"/>
    </source>
</evidence>
<organism evidence="4 5">
    <name type="scientific">Mesorhabditis spiculigera</name>
    <dbReference type="NCBI Taxonomy" id="96644"/>
    <lineage>
        <taxon>Eukaryota</taxon>
        <taxon>Metazoa</taxon>
        <taxon>Ecdysozoa</taxon>
        <taxon>Nematoda</taxon>
        <taxon>Chromadorea</taxon>
        <taxon>Rhabditida</taxon>
        <taxon>Rhabditina</taxon>
        <taxon>Rhabditomorpha</taxon>
        <taxon>Rhabditoidea</taxon>
        <taxon>Rhabditidae</taxon>
        <taxon>Mesorhabditinae</taxon>
        <taxon>Mesorhabditis</taxon>
    </lineage>
</organism>
<dbReference type="PROSITE" id="PS50055">
    <property type="entry name" value="TYR_PHOSPHATASE_PTP"/>
    <property type="match status" value="1"/>
</dbReference>
<dbReference type="SMART" id="SM00194">
    <property type="entry name" value="PTPc"/>
    <property type="match status" value="1"/>
</dbReference>
<proteinExistence type="predicted"/>
<dbReference type="CDD" id="cd00047">
    <property type="entry name" value="PTPc"/>
    <property type="match status" value="1"/>
</dbReference>
<name>A0AA36CA90_9BILA</name>
<dbReference type="GO" id="GO:0004725">
    <property type="term" value="F:protein tyrosine phosphatase activity"/>
    <property type="evidence" value="ECO:0007669"/>
    <property type="project" value="InterPro"/>
</dbReference>
<dbReference type="InterPro" id="IPR000242">
    <property type="entry name" value="PTP_cat"/>
</dbReference>
<evidence type="ECO:0000259" key="3">
    <source>
        <dbReference type="PROSITE" id="PS50056"/>
    </source>
</evidence>
<comment type="caution">
    <text evidence="4">The sequence shown here is derived from an EMBL/GenBank/DDBJ whole genome shotgun (WGS) entry which is preliminary data.</text>
</comment>
<feature type="non-terminal residue" evidence="4">
    <location>
        <position position="1"/>
    </location>
</feature>
<dbReference type="InterPro" id="IPR029021">
    <property type="entry name" value="Prot-tyrosine_phosphatase-like"/>
</dbReference>
<evidence type="ECO:0000313" key="5">
    <source>
        <dbReference type="Proteomes" id="UP001177023"/>
    </source>
</evidence>
<feature type="region of interest" description="Disordered" evidence="1">
    <location>
        <begin position="1"/>
        <end position="76"/>
    </location>
</feature>
<feature type="domain" description="Tyrosine specific protein phosphatases" evidence="3">
    <location>
        <begin position="224"/>
        <end position="299"/>
    </location>
</feature>
<accession>A0AA36CA90</accession>
<dbReference type="PRINTS" id="PR00700">
    <property type="entry name" value="PRTYPHPHTASE"/>
</dbReference>
<protein>
    <submittedName>
        <fullName evidence="4">Uncharacterized protein</fullName>
    </submittedName>
</protein>
<dbReference type="SMART" id="SM00404">
    <property type="entry name" value="PTPc_motif"/>
    <property type="match status" value="1"/>
</dbReference>